<feature type="compositionally biased region" description="Polar residues" evidence="3">
    <location>
        <begin position="107"/>
        <end position="122"/>
    </location>
</feature>
<dbReference type="SMART" id="SM00338">
    <property type="entry name" value="BRLZ"/>
    <property type="match status" value="1"/>
</dbReference>
<dbReference type="InterPro" id="IPR046347">
    <property type="entry name" value="bZIP_sf"/>
</dbReference>
<feature type="compositionally biased region" description="Polar residues" evidence="3">
    <location>
        <begin position="249"/>
        <end position="281"/>
    </location>
</feature>
<dbReference type="AlphaFoldDB" id="A0AAD5WLR9"/>
<feature type="compositionally biased region" description="Pro residues" evidence="3">
    <location>
        <begin position="486"/>
        <end position="500"/>
    </location>
</feature>
<feature type="compositionally biased region" description="Low complexity" evidence="3">
    <location>
        <begin position="233"/>
        <end position="245"/>
    </location>
</feature>
<dbReference type="InterPro" id="IPR004827">
    <property type="entry name" value="bZIP"/>
</dbReference>
<comment type="subcellular location">
    <subcellularLocation>
        <location evidence="1">Nucleus</location>
    </subcellularLocation>
</comment>
<dbReference type="InterPro" id="IPR050936">
    <property type="entry name" value="AP-1-like"/>
</dbReference>
<evidence type="ECO:0000259" key="4">
    <source>
        <dbReference type="PROSITE" id="PS00036"/>
    </source>
</evidence>
<proteinExistence type="predicted"/>
<feature type="region of interest" description="Disordered" evidence="3">
    <location>
        <begin position="365"/>
        <end position="395"/>
    </location>
</feature>
<feature type="region of interest" description="Disordered" evidence="3">
    <location>
        <begin position="1"/>
        <end position="162"/>
    </location>
</feature>
<dbReference type="GO" id="GO:0000976">
    <property type="term" value="F:transcription cis-regulatory region binding"/>
    <property type="evidence" value="ECO:0007669"/>
    <property type="project" value="InterPro"/>
</dbReference>
<protein>
    <recommendedName>
        <fullName evidence="4">BZIP domain-containing protein</fullName>
    </recommendedName>
</protein>
<dbReference type="PROSITE" id="PS00036">
    <property type="entry name" value="BZIP_BASIC"/>
    <property type="match status" value="1"/>
</dbReference>
<dbReference type="Proteomes" id="UP001201980">
    <property type="component" value="Unassembled WGS sequence"/>
</dbReference>
<keyword evidence="6" id="KW-1185">Reference proteome</keyword>
<gene>
    <name evidence="5" type="ORF">MKZ38_001703</name>
</gene>
<dbReference type="EMBL" id="JAKWBI020001481">
    <property type="protein sequence ID" value="KAJ2890556.1"/>
    <property type="molecule type" value="Genomic_DNA"/>
</dbReference>
<dbReference type="GO" id="GO:0001228">
    <property type="term" value="F:DNA-binding transcription activator activity, RNA polymerase II-specific"/>
    <property type="evidence" value="ECO:0007669"/>
    <property type="project" value="TreeGrafter"/>
</dbReference>
<evidence type="ECO:0000256" key="1">
    <source>
        <dbReference type="ARBA" id="ARBA00004123"/>
    </source>
</evidence>
<sequence>MAPSLATQAPSPLSPSSDTTTPQLRTAVVGPRTSSLSSPTGTGTPSGPATFKISAATAPPPQPSNTPLSPSSTLVALPPKVSLRPAVASSQSPPAATHPLDKMAMSSVISPHTETPKLSMTTKEWVIPPRPKPGRKPATDTPPTKRKAQNRAAQRAFRERRAARVGELEEQIDEHREHHEKIERELRERAQGLEMELQTFKSRCVVLESMLEKERGDRAKLEAEMGLVRRNRNSGSTSSSSSTIRMRTENISGATRTASNGYAMSPTHNTASRKSQHLQLATSNRESISSTSRSEHRGSTQPFSISQIISPPDPSDIAAGCGSCGPAGECSCADEVLASATLDGGCGRCTLGSRCECLEEILSPSGMQSSSTDLKRPHPTQSPSIPPDEKRPRTDAGAVESDFTDMYSGNNNQHATEAQPPNSGTNFLVANSQQNIAPRDSCGFCEEGMYCMCAEAASVAMSQPSIASPAPISSSGPISVLGPQTQTPPPSEHDAVPPPMEVTSTGAIKLPGVSSISRKKVAPPTLPRPALARAAAGVGCSEGGPGTCAQCLSDPRSGLFCRSLAANFARQGGSAQGGCRGGSRGGRGCCKSKAEPPQMGLSLSCADAYKTLSTHKNFEQASDDIGSWLPKLKAQPIPENGRNSEGLLPIEVEAASIMSVLKEFDVRFGRGQ</sequence>
<keyword evidence="2" id="KW-0539">Nucleus</keyword>
<feature type="compositionally biased region" description="Low complexity" evidence="3">
    <location>
        <begin position="299"/>
        <end position="310"/>
    </location>
</feature>
<dbReference type="InterPro" id="IPR018287">
    <property type="entry name" value="Hap4_TF_heteromerisation"/>
</dbReference>
<feature type="region of interest" description="Disordered" evidence="3">
    <location>
        <begin position="466"/>
        <end position="506"/>
    </location>
</feature>
<evidence type="ECO:0000256" key="3">
    <source>
        <dbReference type="SAM" id="MobiDB-lite"/>
    </source>
</evidence>
<feature type="compositionally biased region" description="Low complexity" evidence="3">
    <location>
        <begin position="466"/>
        <end position="479"/>
    </location>
</feature>
<comment type="caution">
    <text evidence="5">The sequence shown here is derived from an EMBL/GenBank/DDBJ whole genome shotgun (WGS) entry which is preliminary data.</text>
</comment>
<dbReference type="PANTHER" id="PTHR40621">
    <property type="entry name" value="TRANSCRIPTION FACTOR KAPC-RELATED"/>
    <property type="match status" value="1"/>
</dbReference>
<dbReference type="Pfam" id="PF10297">
    <property type="entry name" value="Hap4_Hap_bind"/>
    <property type="match status" value="1"/>
</dbReference>
<feature type="compositionally biased region" description="Low complexity" evidence="3">
    <location>
        <begin position="10"/>
        <end position="22"/>
    </location>
</feature>
<organism evidence="5 6">
    <name type="scientific">Zalerion maritima</name>
    <dbReference type="NCBI Taxonomy" id="339359"/>
    <lineage>
        <taxon>Eukaryota</taxon>
        <taxon>Fungi</taxon>
        <taxon>Dikarya</taxon>
        <taxon>Ascomycota</taxon>
        <taxon>Pezizomycotina</taxon>
        <taxon>Sordariomycetes</taxon>
        <taxon>Lulworthiomycetidae</taxon>
        <taxon>Lulworthiales</taxon>
        <taxon>Lulworthiaceae</taxon>
        <taxon>Zalerion</taxon>
    </lineage>
</organism>
<accession>A0AAD5WLR9</accession>
<feature type="compositionally biased region" description="Low complexity" evidence="3">
    <location>
        <begin position="282"/>
        <end position="292"/>
    </location>
</feature>
<evidence type="ECO:0000313" key="5">
    <source>
        <dbReference type="EMBL" id="KAJ2890556.1"/>
    </source>
</evidence>
<name>A0AAD5WLR9_9PEZI</name>
<dbReference type="SUPFAM" id="SSF57959">
    <property type="entry name" value="Leucine zipper domain"/>
    <property type="match status" value="1"/>
</dbReference>
<dbReference type="Gene3D" id="1.20.5.170">
    <property type="match status" value="1"/>
</dbReference>
<dbReference type="GO" id="GO:0090575">
    <property type="term" value="C:RNA polymerase II transcription regulator complex"/>
    <property type="evidence" value="ECO:0007669"/>
    <property type="project" value="TreeGrafter"/>
</dbReference>
<feature type="domain" description="BZIP" evidence="4">
    <location>
        <begin position="145"/>
        <end position="160"/>
    </location>
</feature>
<feature type="compositionally biased region" description="Low complexity" evidence="3">
    <location>
        <begin position="85"/>
        <end position="95"/>
    </location>
</feature>
<feature type="compositionally biased region" description="Low complexity" evidence="3">
    <location>
        <begin position="30"/>
        <end position="48"/>
    </location>
</feature>
<reference evidence="5" key="1">
    <citation type="submission" date="2022-07" db="EMBL/GenBank/DDBJ databases">
        <title>Draft genome sequence of Zalerion maritima ATCC 34329, a (micro)plastics degrading marine fungus.</title>
        <authorList>
            <person name="Paco A."/>
            <person name="Goncalves M.F.M."/>
            <person name="Rocha-Santos T.A.P."/>
            <person name="Alves A."/>
        </authorList>
    </citation>
    <scope>NUCLEOTIDE SEQUENCE</scope>
    <source>
        <strain evidence="5">ATCC 34329</strain>
    </source>
</reference>
<evidence type="ECO:0000313" key="6">
    <source>
        <dbReference type="Proteomes" id="UP001201980"/>
    </source>
</evidence>
<feature type="region of interest" description="Disordered" evidence="3">
    <location>
        <begin position="227"/>
        <end position="312"/>
    </location>
</feature>
<dbReference type="PANTHER" id="PTHR40621:SF7">
    <property type="entry name" value="BZIP DOMAIN-CONTAINING PROTEIN"/>
    <property type="match status" value="1"/>
</dbReference>
<evidence type="ECO:0000256" key="2">
    <source>
        <dbReference type="ARBA" id="ARBA00023242"/>
    </source>
</evidence>